<accession>A0ABR3G740</accession>
<proteinExistence type="predicted"/>
<reference evidence="1 2" key="1">
    <citation type="submission" date="2024-02" db="EMBL/GenBank/DDBJ databases">
        <title>Discinaceae phylogenomics.</title>
        <authorList>
            <person name="Dirks A.C."/>
            <person name="James T.Y."/>
        </authorList>
    </citation>
    <scope>NUCLEOTIDE SEQUENCE [LARGE SCALE GENOMIC DNA]</scope>
    <source>
        <strain evidence="1 2">ACD0624</strain>
    </source>
</reference>
<gene>
    <name evidence="1" type="ORF">Q9L58_009360</name>
</gene>
<protein>
    <submittedName>
        <fullName evidence="1">Uncharacterized protein</fullName>
    </submittedName>
</protein>
<comment type="caution">
    <text evidence="1">The sequence shown here is derived from an EMBL/GenBank/DDBJ whole genome shotgun (WGS) entry which is preliminary data.</text>
</comment>
<dbReference type="Proteomes" id="UP001447188">
    <property type="component" value="Unassembled WGS sequence"/>
</dbReference>
<organism evidence="1 2">
    <name type="scientific">Discina gigas</name>
    <dbReference type="NCBI Taxonomy" id="1032678"/>
    <lineage>
        <taxon>Eukaryota</taxon>
        <taxon>Fungi</taxon>
        <taxon>Dikarya</taxon>
        <taxon>Ascomycota</taxon>
        <taxon>Pezizomycotina</taxon>
        <taxon>Pezizomycetes</taxon>
        <taxon>Pezizales</taxon>
        <taxon>Discinaceae</taxon>
        <taxon>Discina</taxon>
    </lineage>
</organism>
<evidence type="ECO:0000313" key="1">
    <source>
        <dbReference type="EMBL" id="KAL0631770.1"/>
    </source>
</evidence>
<evidence type="ECO:0000313" key="2">
    <source>
        <dbReference type="Proteomes" id="UP001447188"/>
    </source>
</evidence>
<sequence length="378" mass="41925">MDEEHAEAHADAIAVCQSFLWRLTLLDGAMIDRMDDRDLDGADFDLQHFSSNDVYRTTFTAVVTEAYDARSWRHYTILSQYHRLLHIRAHDDYSLLHAPTEAGFQATLERWGGGRDAVEARWPFEVPRETGADDMERVCRGMWAALRAVAVAGLREEARVGLCEFNVVVDGGVVQRDVVDVAECAAEGVGASTHPGNAVSACTTNSFLFAVLRFYHFVTTHRLFPLLYILIVTTTITPSSIKIYLDIAADPKGTWVLLCTLTTIVYDILEISVLATTLIADATNARTRILYYQLPMMTIFKGIGKLAKAEAKPTVIGEFIGELMLVIARFQAVINSHPTWQLGTEPAAPDSENQLTAEEEVVILGLAWDCCPVRRGSD</sequence>
<keyword evidence="2" id="KW-1185">Reference proteome</keyword>
<name>A0ABR3G740_9PEZI</name>
<dbReference type="EMBL" id="JBBBZM010000213">
    <property type="protein sequence ID" value="KAL0631770.1"/>
    <property type="molecule type" value="Genomic_DNA"/>
</dbReference>